<keyword evidence="3" id="KW-1185">Reference proteome</keyword>
<keyword evidence="1" id="KW-0732">Signal</keyword>
<name>A0ABW0HUY4_9BACL</name>
<dbReference type="RefSeq" id="WP_378131713.1">
    <property type="nucleotide sequence ID" value="NZ_JBHSMI010000015.1"/>
</dbReference>
<accession>A0ABW0HUY4</accession>
<feature type="chain" id="PRO_5045298844" evidence="1">
    <location>
        <begin position="30"/>
        <end position="187"/>
    </location>
</feature>
<evidence type="ECO:0000256" key="1">
    <source>
        <dbReference type="SAM" id="SignalP"/>
    </source>
</evidence>
<feature type="signal peptide" evidence="1">
    <location>
        <begin position="1"/>
        <end position="29"/>
    </location>
</feature>
<evidence type="ECO:0000313" key="3">
    <source>
        <dbReference type="Proteomes" id="UP001596113"/>
    </source>
</evidence>
<evidence type="ECO:0000313" key="2">
    <source>
        <dbReference type="EMBL" id="MFC5402877.1"/>
    </source>
</evidence>
<proteinExistence type="predicted"/>
<protein>
    <submittedName>
        <fullName evidence="2">Uncharacterized protein</fullName>
    </submittedName>
</protein>
<dbReference type="InterPro" id="IPR013783">
    <property type="entry name" value="Ig-like_fold"/>
</dbReference>
<dbReference type="EMBL" id="JBHSMI010000015">
    <property type="protein sequence ID" value="MFC5402877.1"/>
    <property type="molecule type" value="Genomic_DNA"/>
</dbReference>
<organism evidence="2 3">
    <name type="scientific">Cohnella soli</name>
    <dbReference type="NCBI Taxonomy" id="425005"/>
    <lineage>
        <taxon>Bacteria</taxon>
        <taxon>Bacillati</taxon>
        <taxon>Bacillota</taxon>
        <taxon>Bacilli</taxon>
        <taxon>Bacillales</taxon>
        <taxon>Paenibacillaceae</taxon>
        <taxon>Cohnella</taxon>
    </lineage>
</organism>
<dbReference type="Gene3D" id="2.60.40.10">
    <property type="entry name" value="Immunoglobulins"/>
    <property type="match status" value="1"/>
</dbReference>
<dbReference type="Proteomes" id="UP001596113">
    <property type="component" value="Unassembled WGS sequence"/>
</dbReference>
<reference evidence="3" key="1">
    <citation type="journal article" date="2019" name="Int. J. Syst. Evol. Microbiol.">
        <title>The Global Catalogue of Microorganisms (GCM) 10K type strain sequencing project: providing services to taxonomists for standard genome sequencing and annotation.</title>
        <authorList>
            <consortium name="The Broad Institute Genomics Platform"/>
            <consortium name="The Broad Institute Genome Sequencing Center for Infectious Disease"/>
            <person name="Wu L."/>
            <person name="Ma J."/>
        </authorList>
    </citation>
    <scope>NUCLEOTIDE SEQUENCE [LARGE SCALE GENOMIC DNA]</scope>
    <source>
        <strain evidence="3">CGMCC 1.18575</strain>
    </source>
</reference>
<gene>
    <name evidence="2" type="ORF">ACFPOF_08995</name>
</gene>
<comment type="caution">
    <text evidence="2">The sequence shown here is derived from an EMBL/GenBank/DDBJ whole genome shotgun (WGS) entry which is preliminary data.</text>
</comment>
<sequence length="187" mass="18908">MNKSAKQILFFVSTIAILAAMLLPGAASAVPDSMTFPGTPYSGNGAFDENDGYDVTMSHTNVIGASDLATTSSHTPLTITTSSLESGTTGKAYSATLSVTGGTGPYTFLATGLPSGLTMSPEGVISGSTTETGNLFVDVQVTDSASSPVTKARTFSLMMNEASVGAVALKVPEGDAFLADSVGVTYP</sequence>